<dbReference type="PATRIC" id="fig|1280949.3.peg.2660"/>
<name>A0A069E1S6_9PROT</name>
<dbReference type="RefSeq" id="WP_035572464.1">
    <property type="nucleotide sequence ID" value="NZ_ARYH01000002.1"/>
</dbReference>
<gene>
    <name evidence="1" type="ORF">HAD_13069</name>
</gene>
<evidence type="ECO:0000313" key="1">
    <source>
        <dbReference type="EMBL" id="KCZ83534.1"/>
    </source>
</evidence>
<dbReference type="eggNOG" id="ENOG502ZB0D">
    <property type="taxonomic scope" value="Bacteria"/>
</dbReference>
<protein>
    <submittedName>
        <fullName evidence="1">Uncharacterized protein</fullName>
    </submittedName>
</protein>
<comment type="caution">
    <text evidence="1">The sequence shown here is derived from an EMBL/GenBank/DDBJ whole genome shotgun (WGS) entry which is preliminary data.</text>
</comment>
<accession>A0A069E1S6</accession>
<dbReference type="Proteomes" id="UP000027446">
    <property type="component" value="Unassembled WGS sequence"/>
</dbReference>
<dbReference type="AlphaFoldDB" id="A0A069E1S6"/>
<keyword evidence="2" id="KW-1185">Reference proteome</keyword>
<reference evidence="1 2" key="1">
    <citation type="journal article" date="2014" name="Antonie Van Leeuwenhoek">
        <title>Hyphomonas beringensis sp. nov. and Hyphomonas chukchiensis sp. nov., isolated from surface seawater of the Bering Sea and Chukchi Sea.</title>
        <authorList>
            <person name="Li C."/>
            <person name="Lai Q."/>
            <person name="Li G."/>
            <person name="Dong C."/>
            <person name="Wang J."/>
            <person name="Liao Y."/>
            <person name="Shao Z."/>
        </authorList>
    </citation>
    <scope>NUCLEOTIDE SEQUENCE [LARGE SCALE GENOMIC DNA]</scope>
    <source>
        <strain evidence="1 2">MHS-3</strain>
    </source>
</reference>
<organism evidence="1 2">
    <name type="scientific">Hyphomonas adhaerens MHS-3</name>
    <dbReference type="NCBI Taxonomy" id="1280949"/>
    <lineage>
        <taxon>Bacteria</taxon>
        <taxon>Pseudomonadati</taxon>
        <taxon>Pseudomonadota</taxon>
        <taxon>Alphaproteobacteria</taxon>
        <taxon>Hyphomonadales</taxon>
        <taxon>Hyphomonadaceae</taxon>
        <taxon>Hyphomonas</taxon>
    </lineage>
</organism>
<evidence type="ECO:0000313" key="2">
    <source>
        <dbReference type="Proteomes" id="UP000027446"/>
    </source>
</evidence>
<proteinExistence type="predicted"/>
<dbReference type="EMBL" id="ARYH01000002">
    <property type="protein sequence ID" value="KCZ83534.1"/>
    <property type="molecule type" value="Genomic_DNA"/>
</dbReference>
<dbReference type="OrthoDB" id="1078940at2"/>
<sequence length="550" mass="61469">MRVEAAWVKPPPQIGGLDHLAVQAPCINIYSRLLPGITNVTDRARYYSFYPWLIWALDQAGHNQFNDEFIERFRRADCLFSLIATRHAATAGENFEDHAAAIVGSNTLSPVASSLEKDGKVTLSDYSLRDGAKQRYFLNRLGGLGQYYIGVFAELSILDGDSSRGIKYTRQIGEQIAKSVDHSVNRDLFLSVVDADVVTASELEALSSFCPCQLSKNDKEQSVLVDLFSAQGLFADPDALPRRQSLQSILGLTELLDNEGEQISESAFRACAYTGFLPSGLTWEVPPNLKSNRINWAIYARNEILSIAVQGLFYAVLDAYEASGLRLDSAAQVVDWYLSEPETIAALSELGVHNSYSDYLGSAAAWVPDLQNWRAPLHEMSLMERVAELTRASKSADGRREIVSAGLRIFLALGHRDVDLPSPYADLIFDRGYFLHYPANLKTFEHHTSKTWAQMSMRDVLRWLLVEWGIELHLRVALRKLRGQSRSTFRIRPSDQGLTIIAVPSAAHTRPRFNQALRVLKDIGALERSGADRWRPSKWGYSIMELGDAP</sequence>